<dbReference type="EMBL" id="MUTJ01000108">
    <property type="protein sequence ID" value="ONU74223.1"/>
    <property type="molecule type" value="Genomic_DNA"/>
</dbReference>
<dbReference type="SUPFAM" id="SSF48498">
    <property type="entry name" value="Tetracyclin repressor-like, C-terminal domain"/>
    <property type="match status" value="1"/>
</dbReference>
<evidence type="ECO:0000313" key="3">
    <source>
        <dbReference type="Proteomes" id="UP000188543"/>
    </source>
</evidence>
<organism evidence="2 3">
    <name type="scientific">Burkholderia cenocepacia</name>
    <dbReference type="NCBI Taxonomy" id="95486"/>
    <lineage>
        <taxon>Bacteria</taxon>
        <taxon>Pseudomonadati</taxon>
        <taxon>Pseudomonadota</taxon>
        <taxon>Betaproteobacteria</taxon>
        <taxon>Burkholderiales</taxon>
        <taxon>Burkholderiaceae</taxon>
        <taxon>Burkholderia</taxon>
        <taxon>Burkholderia cepacia complex</taxon>
    </lineage>
</organism>
<dbReference type="AlphaFoldDB" id="A0A1V2VZQ9"/>
<evidence type="ECO:0000313" key="1">
    <source>
        <dbReference type="EMBL" id="ONU74223.1"/>
    </source>
</evidence>
<dbReference type="InterPro" id="IPR036271">
    <property type="entry name" value="Tet_transcr_reg_TetR-rel_C_sf"/>
</dbReference>
<dbReference type="EMBL" id="MUTJ01000074">
    <property type="protein sequence ID" value="ONU81218.1"/>
    <property type="molecule type" value="Genomic_DNA"/>
</dbReference>
<protein>
    <submittedName>
        <fullName evidence="2">Transcriptional regulator</fullName>
    </submittedName>
</protein>
<dbReference type="SUPFAM" id="SSF46689">
    <property type="entry name" value="Homeodomain-like"/>
    <property type="match status" value="1"/>
</dbReference>
<dbReference type="InterPro" id="IPR009057">
    <property type="entry name" value="Homeodomain-like_sf"/>
</dbReference>
<gene>
    <name evidence="2" type="ORF">A8E72_23340</name>
    <name evidence="1" type="ORF">A8E72_38110</name>
</gene>
<dbReference type="Proteomes" id="UP000188543">
    <property type="component" value="Unassembled WGS sequence"/>
</dbReference>
<comment type="caution">
    <text evidence="2">The sequence shown here is derived from an EMBL/GenBank/DDBJ whole genome shotgun (WGS) entry which is preliminary data.</text>
</comment>
<reference evidence="2 3" key="1">
    <citation type="submission" date="2016-08" db="EMBL/GenBank/DDBJ databases">
        <authorList>
            <person name="Seilhamer J.J."/>
        </authorList>
    </citation>
    <scope>NUCLEOTIDE SEQUENCE [LARGE SCALE GENOMIC DNA]</scope>
    <source>
        <strain evidence="2 3">VC14762</strain>
    </source>
</reference>
<accession>A0A1V2VZQ9</accession>
<dbReference type="Gene3D" id="1.10.357.10">
    <property type="entry name" value="Tetracycline Repressor, domain 2"/>
    <property type="match status" value="1"/>
</dbReference>
<evidence type="ECO:0000313" key="2">
    <source>
        <dbReference type="EMBL" id="ONU81218.1"/>
    </source>
</evidence>
<proteinExistence type="predicted"/>
<sequence length="222" mass="24705">MDSNESRNESTAYTLMTIELDDKLAGALALAVSQHPRANLQQLARAAGTSKGTLYRICTTREGVIDLLMQRAERHMREALEKADLVQPPFAQALHRLTDHLMTGREFYLFWNAAMWVNLRDAKDHDVKGYAPSFFSDALEDFFLRGQKAGVFRIDMPARWLAKSYDFLLYAAIESAQRGEIATLGMSGIVDKMFLHGASAEPASANDGVATLSMSSQAERQI</sequence>
<name>A0A1V2VZQ9_9BURK</name>